<evidence type="ECO:0000313" key="3">
    <source>
        <dbReference type="Proteomes" id="UP000243542"/>
    </source>
</evidence>
<evidence type="ECO:0000313" key="2">
    <source>
        <dbReference type="EMBL" id="PFG47545.1"/>
    </source>
</evidence>
<organism evidence="2 3">
    <name type="scientific">Amycolatopsis sulphurea</name>
    <dbReference type="NCBI Taxonomy" id="76022"/>
    <lineage>
        <taxon>Bacteria</taxon>
        <taxon>Bacillati</taxon>
        <taxon>Actinomycetota</taxon>
        <taxon>Actinomycetes</taxon>
        <taxon>Pseudonocardiales</taxon>
        <taxon>Pseudonocardiaceae</taxon>
        <taxon>Amycolatopsis</taxon>
    </lineage>
</organism>
<dbReference type="Proteomes" id="UP000243542">
    <property type="component" value="Unassembled WGS sequence"/>
</dbReference>
<reference evidence="2 3" key="1">
    <citation type="submission" date="2017-10" db="EMBL/GenBank/DDBJ databases">
        <title>Sequencing the genomes of 1000 actinobacteria strains.</title>
        <authorList>
            <person name="Klenk H.-P."/>
        </authorList>
    </citation>
    <scope>NUCLEOTIDE SEQUENCE [LARGE SCALE GENOMIC DNA]</scope>
    <source>
        <strain evidence="2 3">DSM 46092</strain>
    </source>
</reference>
<keyword evidence="3" id="KW-1185">Reference proteome</keyword>
<comment type="caution">
    <text evidence="2">The sequence shown here is derived from an EMBL/GenBank/DDBJ whole genome shotgun (WGS) entry which is preliminary data.</text>
</comment>
<gene>
    <name evidence="2" type="ORF">ATK36_2590</name>
</gene>
<evidence type="ECO:0000256" key="1">
    <source>
        <dbReference type="SAM" id="MobiDB-lite"/>
    </source>
</evidence>
<name>A0A2A9FAU5_9PSEU</name>
<evidence type="ECO:0008006" key="4">
    <source>
        <dbReference type="Google" id="ProtNLM"/>
    </source>
</evidence>
<sequence length="161" mass="17642">MAAGAHFGPEDSSEPTGSPDPAGLDLTHVLDPTAARQMVTAGQELRNQAASGNLKIDEAGFQALLKVCDDFLYGYVAQRRDLINLIRTARMGSSDYARQVAGFNVKVADGDPQSLLPNLELLQESFLQFRQALVIAQKNYHETESSHRETVNRLGKELNDK</sequence>
<dbReference type="RefSeq" id="WP_098511492.1">
    <property type="nucleotide sequence ID" value="NZ_JBIAKZ010000011.1"/>
</dbReference>
<protein>
    <recommendedName>
        <fullName evidence="4">PE family protein</fullName>
    </recommendedName>
</protein>
<accession>A0A2A9FAU5</accession>
<dbReference type="EMBL" id="PDJK01000002">
    <property type="protein sequence ID" value="PFG47545.1"/>
    <property type="molecule type" value="Genomic_DNA"/>
</dbReference>
<dbReference type="AlphaFoldDB" id="A0A2A9FAU5"/>
<feature type="region of interest" description="Disordered" evidence="1">
    <location>
        <begin position="1"/>
        <end position="25"/>
    </location>
</feature>
<proteinExistence type="predicted"/>